<sequence length="388" mass="41718">MIINHTFAFNHRTRICFGPGICSETGKEVGSYGTRALIVTDRGVRNAGIVDKIQISLRQAGVEYAVYDKILPNPRDTSCDEAAELGKDFGADVILGIGGGSSMDSAKAVSVLMSNGGSCSHWAKVRKFDKELFPVICVPTTCGTGSEVTFEAVITATELGMKVSMSDGFKMAPKVAIMDPELTMTVPPLVTASTGMDALTHALEAFTCTYSHPISDGIAMYAMNKIAGSIVTATKEGSNLKAREDMMVGSLMAGIAFTNTFLGAVHCFSERLGGFYDIPHGIANSIFLPFVTEYNMRADYEKHAIAAKCLGIETFGLSDEEAAAEGVSRLFDLNDVLGIPKFSELEVVDPKDFEEIAALCDSHACKKANPRPIGHKQFLEILQKAYDF</sequence>
<dbReference type="Gene3D" id="3.40.50.1970">
    <property type="match status" value="1"/>
</dbReference>
<dbReference type="AlphaFoldDB" id="A0A9J6QZ06"/>
<reference evidence="4" key="1">
    <citation type="submission" date="2022-09" db="EMBL/GenBank/DDBJ databases">
        <title>Culturomic study of gut microbiota in children with autism spectrum disorder.</title>
        <authorList>
            <person name="Efimov B.A."/>
            <person name="Chaplin A.V."/>
            <person name="Sokolova S.R."/>
            <person name="Pikina A.P."/>
            <person name="Korzhanova M."/>
            <person name="Belova V."/>
            <person name="Korostin D."/>
        </authorList>
    </citation>
    <scope>NUCLEOTIDE SEQUENCE</scope>
    <source>
        <strain evidence="4">ASD5510</strain>
    </source>
</reference>
<dbReference type="PANTHER" id="PTHR11496">
    <property type="entry name" value="ALCOHOL DEHYDROGENASE"/>
    <property type="match status" value="1"/>
</dbReference>
<dbReference type="RefSeq" id="WP_148398384.1">
    <property type="nucleotide sequence ID" value="NZ_JAOSHN010000012.1"/>
</dbReference>
<dbReference type="InterPro" id="IPR056798">
    <property type="entry name" value="ADH_Fe_C"/>
</dbReference>
<dbReference type="PANTHER" id="PTHR11496:SF83">
    <property type="entry name" value="HYDROXYACID-OXOACID TRANSHYDROGENASE, MITOCHONDRIAL"/>
    <property type="match status" value="1"/>
</dbReference>
<keyword evidence="5" id="KW-1185">Reference proteome</keyword>
<evidence type="ECO:0000313" key="5">
    <source>
        <dbReference type="Proteomes" id="UP001065549"/>
    </source>
</evidence>
<dbReference type="SUPFAM" id="SSF56796">
    <property type="entry name" value="Dehydroquinate synthase-like"/>
    <property type="match status" value="1"/>
</dbReference>
<dbReference type="EMBL" id="JAOSHN010000012">
    <property type="protein sequence ID" value="MCU7380700.1"/>
    <property type="molecule type" value="Genomic_DNA"/>
</dbReference>
<dbReference type="InterPro" id="IPR039697">
    <property type="entry name" value="Alcohol_dehydrogenase_Fe"/>
</dbReference>
<protein>
    <submittedName>
        <fullName evidence="4">Iron-containing alcohol dehydrogenase</fullName>
    </submittedName>
</protein>
<dbReference type="FunFam" id="3.40.50.1970:FF:000003">
    <property type="entry name" value="Alcohol dehydrogenase, iron-containing"/>
    <property type="match status" value="1"/>
</dbReference>
<gene>
    <name evidence="4" type="ORF">OBO34_20515</name>
</gene>
<comment type="caution">
    <text evidence="4">The sequence shown here is derived from an EMBL/GenBank/DDBJ whole genome shotgun (WGS) entry which is preliminary data.</text>
</comment>
<dbReference type="InterPro" id="IPR001670">
    <property type="entry name" value="ADH_Fe/GldA"/>
</dbReference>
<keyword evidence="1" id="KW-0560">Oxidoreductase</keyword>
<evidence type="ECO:0000259" key="2">
    <source>
        <dbReference type="Pfam" id="PF00465"/>
    </source>
</evidence>
<dbReference type="Proteomes" id="UP001065549">
    <property type="component" value="Unassembled WGS sequence"/>
</dbReference>
<dbReference type="PROSITE" id="PS00913">
    <property type="entry name" value="ADH_IRON_1"/>
    <property type="match status" value="1"/>
</dbReference>
<dbReference type="Pfam" id="PF00465">
    <property type="entry name" value="Fe-ADH"/>
    <property type="match status" value="1"/>
</dbReference>
<feature type="domain" description="Fe-containing alcohol dehydrogenase-like C-terminal" evidence="3">
    <location>
        <begin position="191"/>
        <end position="386"/>
    </location>
</feature>
<name>A0A9J6QZ06_9FIRM</name>
<evidence type="ECO:0000259" key="3">
    <source>
        <dbReference type="Pfam" id="PF25137"/>
    </source>
</evidence>
<feature type="domain" description="Alcohol dehydrogenase iron-type/glycerol dehydrogenase GldA" evidence="2">
    <location>
        <begin position="13"/>
        <end position="180"/>
    </location>
</feature>
<dbReference type="Pfam" id="PF25137">
    <property type="entry name" value="ADH_Fe_C"/>
    <property type="match status" value="1"/>
</dbReference>
<dbReference type="FunFam" id="1.20.1090.10:FF:000001">
    <property type="entry name" value="Aldehyde-alcohol dehydrogenase"/>
    <property type="match status" value="1"/>
</dbReference>
<evidence type="ECO:0000313" key="4">
    <source>
        <dbReference type="EMBL" id="MCU7380700.1"/>
    </source>
</evidence>
<dbReference type="CDD" id="cd08551">
    <property type="entry name" value="Fe-ADH"/>
    <property type="match status" value="1"/>
</dbReference>
<dbReference type="GO" id="GO:0004022">
    <property type="term" value="F:alcohol dehydrogenase (NAD+) activity"/>
    <property type="evidence" value="ECO:0007669"/>
    <property type="project" value="TreeGrafter"/>
</dbReference>
<organism evidence="4 5">
    <name type="scientific">Hominibacterium faecale</name>
    <dbReference type="NCBI Taxonomy" id="2839743"/>
    <lineage>
        <taxon>Bacteria</taxon>
        <taxon>Bacillati</taxon>
        <taxon>Bacillota</taxon>
        <taxon>Clostridia</taxon>
        <taxon>Peptostreptococcales</taxon>
        <taxon>Anaerovoracaceae</taxon>
        <taxon>Hominibacterium</taxon>
    </lineage>
</organism>
<accession>A0A9J6QZ06</accession>
<dbReference type="Gene3D" id="1.20.1090.10">
    <property type="entry name" value="Dehydroquinate synthase-like - alpha domain"/>
    <property type="match status" value="1"/>
</dbReference>
<evidence type="ECO:0000256" key="1">
    <source>
        <dbReference type="ARBA" id="ARBA00023002"/>
    </source>
</evidence>
<dbReference type="InterPro" id="IPR018211">
    <property type="entry name" value="ADH_Fe_CS"/>
</dbReference>
<dbReference type="GO" id="GO:0046872">
    <property type="term" value="F:metal ion binding"/>
    <property type="evidence" value="ECO:0007669"/>
    <property type="project" value="InterPro"/>
</dbReference>
<proteinExistence type="predicted"/>